<dbReference type="Pfam" id="PF13460">
    <property type="entry name" value="NAD_binding_10"/>
    <property type="match status" value="1"/>
</dbReference>
<dbReference type="PANTHER" id="PTHR12126:SF11">
    <property type="entry name" value="NADH DEHYDROGENASE [UBIQUINONE] 1 ALPHA SUBCOMPLEX SUBUNIT 9, MITOCHONDRIAL"/>
    <property type="match status" value="1"/>
</dbReference>
<feature type="domain" description="NAD(P)-binding" evidence="1">
    <location>
        <begin position="39"/>
        <end position="159"/>
    </location>
</feature>
<dbReference type="InterPro" id="IPR036291">
    <property type="entry name" value="NAD(P)-bd_dom_sf"/>
</dbReference>
<dbReference type="SUPFAM" id="SSF51735">
    <property type="entry name" value="NAD(P)-binding Rossmann-fold domains"/>
    <property type="match status" value="1"/>
</dbReference>
<accession>A0A8J3LAB9</accession>
<proteinExistence type="predicted"/>
<keyword evidence="3" id="KW-1185">Reference proteome</keyword>
<dbReference type="InterPro" id="IPR051207">
    <property type="entry name" value="ComplexI_NDUFA9_subunit"/>
</dbReference>
<dbReference type="GO" id="GO:0044877">
    <property type="term" value="F:protein-containing complex binding"/>
    <property type="evidence" value="ECO:0007669"/>
    <property type="project" value="TreeGrafter"/>
</dbReference>
<dbReference type="Proteomes" id="UP000660339">
    <property type="component" value="Unassembled WGS sequence"/>
</dbReference>
<evidence type="ECO:0000313" key="2">
    <source>
        <dbReference type="EMBL" id="GIG14669.1"/>
    </source>
</evidence>
<organism evidence="2 3">
    <name type="scientific">Catellatospora methionotrophica</name>
    <dbReference type="NCBI Taxonomy" id="121620"/>
    <lineage>
        <taxon>Bacteria</taxon>
        <taxon>Bacillati</taxon>
        <taxon>Actinomycetota</taxon>
        <taxon>Actinomycetes</taxon>
        <taxon>Micromonosporales</taxon>
        <taxon>Micromonosporaceae</taxon>
        <taxon>Catellatospora</taxon>
    </lineage>
</organism>
<name>A0A8J3LAB9_9ACTN</name>
<comment type="caution">
    <text evidence="2">The sequence shown here is derived from an EMBL/GenBank/DDBJ whole genome shotgun (WGS) entry which is preliminary data.</text>
</comment>
<dbReference type="InterPro" id="IPR021295">
    <property type="entry name" value="DUF2867"/>
</dbReference>
<gene>
    <name evidence="2" type="ORF">Cme02nite_30010</name>
</gene>
<dbReference type="PANTHER" id="PTHR12126">
    <property type="entry name" value="NADH-UBIQUINONE OXIDOREDUCTASE 39 KDA SUBUNIT-RELATED"/>
    <property type="match status" value="1"/>
</dbReference>
<dbReference type="CDD" id="cd05245">
    <property type="entry name" value="SDR_a2"/>
    <property type="match status" value="1"/>
</dbReference>
<evidence type="ECO:0000313" key="3">
    <source>
        <dbReference type="Proteomes" id="UP000660339"/>
    </source>
</evidence>
<evidence type="ECO:0000259" key="1">
    <source>
        <dbReference type="Pfam" id="PF13460"/>
    </source>
</evidence>
<dbReference type="AlphaFoldDB" id="A0A8J3LAB9"/>
<dbReference type="InterPro" id="IPR016040">
    <property type="entry name" value="NAD(P)-bd_dom"/>
</dbReference>
<dbReference type="Gene3D" id="3.40.50.720">
    <property type="entry name" value="NAD(P)-binding Rossmann-like Domain"/>
    <property type="match status" value="1"/>
</dbReference>
<reference evidence="2" key="1">
    <citation type="submission" date="2021-01" db="EMBL/GenBank/DDBJ databases">
        <title>Whole genome shotgun sequence of Catellatospora methionotrophica NBRC 14553.</title>
        <authorList>
            <person name="Komaki H."/>
            <person name="Tamura T."/>
        </authorList>
    </citation>
    <scope>NUCLEOTIDE SEQUENCE</scope>
    <source>
        <strain evidence="2">NBRC 14553</strain>
    </source>
</reference>
<protein>
    <submittedName>
        <fullName evidence="2">NAD(P)-dependent oxidoreductase</fullName>
    </submittedName>
</protein>
<dbReference type="EMBL" id="BONJ01000016">
    <property type="protein sequence ID" value="GIG14669.1"/>
    <property type="molecule type" value="Genomic_DNA"/>
</dbReference>
<sequence>MSTGAAAVERDPACVRQCLAYAGHMGGQAAGGRRVLVTGATGYIGGRLAPRLLQAGHRVRCLTRSATRLRDTPWADRADIAEADVLDHAATRQALRGIEVAYYLVHSLGSPGFADVDRRAAQTFADAARQEGVRRIVYLGGPAPQRDAEASAHLRSRDEVGRILTNSGVPTVTLRAAVIIGSGSASFEMLRHLTERLPVMVTPRWVGNRIQPIAVRDVLHYLVGWASVPGDVNRSFDIGGPDVLTYRDMMSRYARVAGLNRRVVVPVRTLSPWLSSLWVGLVTPVPGAIATPLVESLIQDAVCHEHDISRYVTDPTGGLKPFDEAVRLALVRVRDAEVETHWSTGSWTRAPAEPLPTDPDWSGGSLYVDEHTERVKAAPSALWDVVSGVGGDNGWYSSDLAWTARGLLDKAFGGIGLRRGRRDPAVLRPGETVDFWRVEDVEPGRLLRLRAEMQLPGRAWLEMRVGDDPKGSRYTQRSVFAPRGLAGHVYWRATAPMHSLIFGDMARNIARAAERS</sequence>
<dbReference type="SUPFAM" id="SSF55961">
    <property type="entry name" value="Bet v1-like"/>
    <property type="match status" value="1"/>
</dbReference>
<dbReference type="Pfam" id="PF11066">
    <property type="entry name" value="DUF2867"/>
    <property type="match status" value="1"/>
</dbReference>